<proteinExistence type="predicted"/>
<protein>
    <submittedName>
        <fullName evidence="1">Uncharacterized protein</fullName>
    </submittedName>
</protein>
<dbReference type="AlphaFoldDB" id="A0A067S658"/>
<name>A0A067S658_GALM3</name>
<dbReference type="EMBL" id="KL142454">
    <property type="protein sequence ID" value="KDR65357.1"/>
    <property type="molecule type" value="Genomic_DNA"/>
</dbReference>
<sequence length="158" mass="17571">MHTAFLLSNTHNCSTLSTQMTRFLPVQGWQRRRRSSMGCLMLSGETPAPLENTASEAVATPSPAAPALARSGVSGNNIDLGRPSRLLARHNRKSLKWGLVHAARSVGPQSQLHCKDPVNNVDFYTHRSLPHCGAFCKPLTTMQFFDYRDIPMHLYQIN</sequence>
<accession>A0A067S658</accession>
<keyword evidence="2" id="KW-1185">Reference proteome</keyword>
<reference evidence="2" key="1">
    <citation type="journal article" date="2014" name="Proc. Natl. Acad. Sci. U.S.A.">
        <title>Extensive sampling of basidiomycete genomes demonstrates inadequacy of the white-rot/brown-rot paradigm for wood decay fungi.</title>
        <authorList>
            <person name="Riley R."/>
            <person name="Salamov A.A."/>
            <person name="Brown D.W."/>
            <person name="Nagy L.G."/>
            <person name="Floudas D."/>
            <person name="Held B.W."/>
            <person name="Levasseur A."/>
            <person name="Lombard V."/>
            <person name="Morin E."/>
            <person name="Otillar R."/>
            <person name="Lindquist E.A."/>
            <person name="Sun H."/>
            <person name="LaButti K.M."/>
            <person name="Schmutz J."/>
            <person name="Jabbour D."/>
            <person name="Luo H."/>
            <person name="Baker S.E."/>
            <person name="Pisabarro A.G."/>
            <person name="Walton J.D."/>
            <person name="Blanchette R.A."/>
            <person name="Henrissat B."/>
            <person name="Martin F."/>
            <person name="Cullen D."/>
            <person name="Hibbett D.S."/>
            <person name="Grigoriev I.V."/>
        </authorList>
    </citation>
    <scope>NUCLEOTIDE SEQUENCE [LARGE SCALE GENOMIC DNA]</scope>
    <source>
        <strain evidence="2">CBS 339.88</strain>
    </source>
</reference>
<dbReference type="HOGENOM" id="CLU_1669521_0_0_1"/>
<gene>
    <name evidence="1" type="ORF">GALMADRAFT_1292455</name>
</gene>
<organism evidence="1 2">
    <name type="scientific">Galerina marginata (strain CBS 339.88)</name>
    <dbReference type="NCBI Taxonomy" id="685588"/>
    <lineage>
        <taxon>Eukaryota</taxon>
        <taxon>Fungi</taxon>
        <taxon>Dikarya</taxon>
        <taxon>Basidiomycota</taxon>
        <taxon>Agaricomycotina</taxon>
        <taxon>Agaricomycetes</taxon>
        <taxon>Agaricomycetidae</taxon>
        <taxon>Agaricales</taxon>
        <taxon>Agaricineae</taxon>
        <taxon>Strophariaceae</taxon>
        <taxon>Galerina</taxon>
    </lineage>
</organism>
<evidence type="ECO:0000313" key="1">
    <source>
        <dbReference type="EMBL" id="KDR65357.1"/>
    </source>
</evidence>
<dbReference type="Proteomes" id="UP000027222">
    <property type="component" value="Unassembled WGS sequence"/>
</dbReference>
<evidence type="ECO:0000313" key="2">
    <source>
        <dbReference type="Proteomes" id="UP000027222"/>
    </source>
</evidence>